<comment type="caution">
    <text evidence="1">The sequence shown here is derived from an EMBL/GenBank/DDBJ whole genome shotgun (WGS) entry which is preliminary data.</text>
</comment>
<dbReference type="EMBL" id="BMEX01000057">
    <property type="protein sequence ID" value="GGA59573.1"/>
    <property type="molecule type" value="Genomic_DNA"/>
</dbReference>
<evidence type="ECO:0000313" key="1">
    <source>
        <dbReference type="EMBL" id="GGA59573.1"/>
    </source>
</evidence>
<evidence type="ECO:0008006" key="3">
    <source>
        <dbReference type="Google" id="ProtNLM"/>
    </source>
</evidence>
<proteinExistence type="predicted"/>
<gene>
    <name evidence="1" type="ORF">GCM10007416_35730</name>
</gene>
<protein>
    <recommendedName>
        <fullName evidence="3">EXLDI protein</fullName>
    </recommendedName>
</protein>
<reference evidence="2" key="1">
    <citation type="journal article" date="2019" name="Int. J. Syst. Evol. Microbiol.">
        <title>The Global Catalogue of Microorganisms (GCM) 10K type strain sequencing project: providing services to taxonomists for standard genome sequencing and annotation.</title>
        <authorList>
            <consortium name="The Broad Institute Genomics Platform"/>
            <consortium name="The Broad Institute Genome Sequencing Center for Infectious Disease"/>
            <person name="Wu L."/>
            <person name="Ma J."/>
        </authorList>
    </citation>
    <scope>NUCLEOTIDE SEQUENCE [LARGE SCALE GENOMIC DNA]</scope>
    <source>
        <strain evidence="2">CGMCC 1.12404</strain>
    </source>
</reference>
<organism evidence="1 2">
    <name type="scientific">Kroppenstedtia guangzhouensis</name>
    <dbReference type="NCBI Taxonomy" id="1274356"/>
    <lineage>
        <taxon>Bacteria</taxon>
        <taxon>Bacillati</taxon>
        <taxon>Bacillota</taxon>
        <taxon>Bacilli</taxon>
        <taxon>Bacillales</taxon>
        <taxon>Thermoactinomycetaceae</taxon>
        <taxon>Kroppenstedtia</taxon>
    </lineage>
</organism>
<sequence length="162" mass="18110">MASKNLYVREEDVQIFNEAAEILGEESLSAAIASVLRRAVEAKKAELEGMEQIELEVGTRSGVMGDTPDLKKIRFTGKELAFHRKLQGNDTRGVDTTLYRTKKGKFLLFVEDWSRWQGEATTSEYFIYDTLEDVETSGNATGQLIRDAKEALGDDPATELDI</sequence>
<evidence type="ECO:0000313" key="2">
    <source>
        <dbReference type="Proteomes" id="UP000617979"/>
    </source>
</evidence>
<accession>A0ABQ1H729</accession>
<keyword evidence="2" id="KW-1185">Reference proteome</keyword>
<dbReference type="RefSeq" id="WP_188433938.1">
    <property type="nucleotide sequence ID" value="NZ_BMEX01000057.1"/>
</dbReference>
<dbReference type="Proteomes" id="UP000617979">
    <property type="component" value="Unassembled WGS sequence"/>
</dbReference>
<name>A0ABQ1H729_9BACL</name>